<organism evidence="1 2">
    <name type="scientific">Corchorus olitorius</name>
    <dbReference type="NCBI Taxonomy" id="93759"/>
    <lineage>
        <taxon>Eukaryota</taxon>
        <taxon>Viridiplantae</taxon>
        <taxon>Streptophyta</taxon>
        <taxon>Embryophyta</taxon>
        <taxon>Tracheophyta</taxon>
        <taxon>Spermatophyta</taxon>
        <taxon>Magnoliopsida</taxon>
        <taxon>eudicotyledons</taxon>
        <taxon>Gunneridae</taxon>
        <taxon>Pentapetalae</taxon>
        <taxon>rosids</taxon>
        <taxon>malvids</taxon>
        <taxon>Malvales</taxon>
        <taxon>Malvaceae</taxon>
        <taxon>Grewioideae</taxon>
        <taxon>Apeibeae</taxon>
        <taxon>Corchorus</taxon>
    </lineage>
</organism>
<dbReference type="EMBL" id="AWUE01022109">
    <property type="protein sequence ID" value="OMO59510.1"/>
    <property type="molecule type" value="Genomic_DNA"/>
</dbReference>
<protein>
    <submittedName>
        <fullName evidence="1">PHD finger family protein</fullName>
    </submittedName>
</protein>
<reference evidence="2" key="1">
    <citation type="submission" date="2013-09" db="EMBL/GenBank/DDBJ databases">
        <title>Corchorus olitorius genome sequencing.</title>
        <authorList>
            <person name="Alam M."/>
            <person name="Haque M.S."/>
            <person name="Islam M.S."/>
            <person name="Emdad E.M."/>
            <person name="Islam M.M."/>
            <person name="Ahmed B."/>
            <person name="Halim A."/>
            <person name="Hossen Q.M.M."/>
            <person name="Hossain M.Z."/>
            <person name="Ahmed R."/>
            <person name="Khan M.M."/>
            <person name="Islam R."/>
            <person name="Rashid M.M."/>
            <person name="Khan S.A."/>
            <person name="Rahman M.S."/>
            <person name="Alam M."/>
            <person name="Yahiya A.S."/>
            <person name="Khan M.S."/>
            <person name="Azam M.S."/>
            <person name="Haque T."/>
            <person name="Lashkar M.Z.H."/>
            <person name="Akhand A.I."/>
            <person name="Morshed G."/>
            <person name="Roy S."/>
            <person name="Uddin K.S."/>
            <person name="Rabeya T."/>
            <person name="Hossain A.S."/>
            <person name="Chowdhury A."/>
            <person name="Snigdha A.R."/>
            <person name="Mortoza M.S."/>
            <person name="Matin S.A."/>
            <person name="Hoque S.M.E."/>
            <person name="Islam M.K."/>
            <person name="Roy D.K."/>
            <person name="Haider R."/>
            <person name="Moosa M.M."/>
            <person name="Elias S.M."/>
            <person name="Hasan A.M."/>
            <person name="Jahan S."/>
            <person name="Shafiuddin M."/>
            <person name="Mahmood N."/>
            <person name="Shommy N.S."/>
        </authorList>
    </citation>
    <scope>NUCLEOTIDE SEQUENCE [LARGE SCALE GENOMIC DNA]</scope>
    <source>
        <strain evidence="2">cv. O-4</strain>
    </source>
</reference>
<name>A0A1R3GNB8_9ROSI</name>
<keyword evidence="2" id="KW-1185">Reference proteome</keyword>
<evidence type="ECO:0000313" key="2">
    <source>
        <dbReference type="Proteomes" id="UP000187203"/>
    </source>
</evidence>
<accession>A0A1R3GNB8</accession>
<comment type="caution">
    <text evidence="1">The sequence shown here is derived from an EMBL/GenBank/DDBJ whole genome shotgun (WGS) entry which is preliminary data.</text>
</comment>
<dbReference type="Proteomes" id="UP000187203">
    <property type="component" value="Unassembled WGS sequence"/>
</dbReference>
<gene>
    <name evidence="1" type="ORF">COLO4_34187</name>
</gene>
<dbReference type="AlphaFoldDB" id="A0A1R3GNB8"/>
<proteinExistence type="predicted"/>
<sequence length="55" mass="6332">MDFRNPESDKGNCRCRRHRSSAWGCAVPEIQARRRHGVVSFLKYRHGEGTENVCA</sequence>
<evidence type="ECO:0000313" key="1">
    <source>
        <dbReference type="EMBL" id="OMO59510.1"/>
    </source>
</evidence>